<organism evidence="2 3">
    <name type="scientific">Prorocentrum cordatum</name>
    <dbReference type="NCBI Taxonomy" id="2364126"/>
    <lineage>
        <taxon>Eukaryota</taxon>
        <taxon>Sar</taxon>
        <taxon>Alveolata</taxon>
        <taxon>Dinophyceae</taxon>
        <taxon>Prorocentrales</taxon>
        <taxon>Prorocentraceae</taxon>
        <taxon>Prorocentrum</taxon>
    </lineage>
</organism>
<keyword evidence="3" id="KW-1185">Reference proteome</keyword>
<evidence type="ECO:0000313" key="3">
    <source>
        <dbReference type="Proteomes" id="UP001189429"/>
    </source>
</evidence>
<reference evidence="2" key="1">
    <citation type="submission" date="2023-10" db="EMBL/GenBank/DDBJ databases">
        <authorList>
            <person name="Chen Y."/>
            <person name="Shah S."/>
            <person name="Dougan E. K."/>
            <person name="Thang M."/>
            <person name="Chan C."/>
        </authorList>
    </citation>
    <scope>NUCLEOTIDE SEQUENCE [LARGE SCALE GENOMIC DNA]</scope>
</reference>
<proteinExistence type="predicted"/>
<gene>
    <name evidence="2" type="ORF">PCOR1329_LOCUS68968</name>
</gene>
<comment type="caution">
    <text evidence="2">The sequence shown here is derived from an EMBL/GenBank/DDBJ whole genome shotgun (WGS) entry which is preliminary data.</text>
</comment>
<sequence length="249" mass="26631">MRCKTLSSNADLLALVPAAPGRALPGEGVAFTAVRGWRGDPAVAVQPRHVYNTVQSRGLSPSEHLDAAFGAARCGAHPLNQPPAVAEGTAFAIAGQIRFGTAVNDIRLRRLALLKVWKRELHDAQVQLSKKVDPAVAHFARKPSLLLRLLRLLDSPAASFLQCLHQGLRDTGVAEESGIFPQVAPTPPAWSVSRLLEESRGRNEELVQRVQRSHPHAGELWAQGAEAEQTGSLGPARPLELFSSGPGGT</sequence>
<accession>A0ABN9WSJ9</accession>
<protein>
    <submittedName>
        <fullName evidence="2">Uncharacterized protein</fullName>
    </submittedName>
</protein>
<dbReference type="Proteomes" id="UP001189429">
    <property type="component" value="Unassembled WGS sequence"/>
</dbReference>
<name>A0ABN9WSJ9_9DINO</name>
<dbReference type="EMBL" id="CAUYUJ010019028">
    <property type="protein sequence ID" value="CAK0888119.1"/>
    <property type="molecule type" value="Genomic_DNA"/>
</dbReference>
<evidence type="ECO:0000256" key="1">
    <source>
        <dbReference type="SAM" id="MobiDB-lite"/>
    </source>
</evidence>
<feature type="region of interest" description="Disordered" evidence="1">
    <location>
        <begin position="223"/>
        <end position="249"/>
    </location>
</feature>
<evidence type="ECO:0000313" key="2">
    <source>
        <dbReference type="EMBL" id="CAK0888119.1"/>
    </source>
</evidence>